<gene>
    <name evidence="4" type="primary">SMIM33</name>
</gene>
<feature type="transmembrane region" description="Helical" evidence="2">
    <location>
        <begin position="182"/>
        <end position="203"/>
    </location>
</feature>
<dbReference type="CTD" id="111064649"/>
<accession>A0A6J3FL25</accession>
<evidence type="ECO:0000313" key="4">
    <source>
        <dbReference type="RefSeq" id="XP_032106388.1"/>
    </source>
</evidence>
<keyword evidence="2" id="KW-0472">Membrane</keyword>
<keyword evidence="3" id="KW-1185">Reference proteome</keyword>
<protein>
    <submittedName>
        <fullName evidence="4">Small integral membrane protein 33</fullName>
    </submittedName>
</protein>
<feature type="compositionally biased region" description="Polar residues" evidence="1">
    <location>
        <begin position="17"/>
        <end position="32"/>
    </location>
</feature>
<dbReference type="InterPro" id="IPR038803">
    <property type="entry name" value="SMIM33"/>
</dbReference>
<dbReference type="RefSeq" id="XP_032106388.1">
    <property type="nucleotide sequence ID" value="XM_032250497.1"/>
</dbReference>
<evidence type="ECO:0000256" key="1">
    <source>
        <dbReference type="SAM" id="MobiDB-lite"/>
    </source>
</evidence>
<feature type="region of interest" description="Disordered" evidence="1">
    <location>
        <begin position="239"/>
        <end position="272"/>
    </location>
</feature>
<dbReference type="PANTHER" id="PTHR37873">
    <property type="entry name" value="SMALL INTEGRAL MEMBRANE PROTEIN 33"/>
    <property type="match status" value="1"/>
</dbReference>
<keyword evidence="2" id="KW-0812">Transmembrane</keyword>
<name>A0A6J3FL25_SAPAP</name>
<feature type="region of interest" description="Disordered" evidence="1">
    <location>
        <begin position="1"/>
        <end position="43"/>
    </location>
</feature>
<dbReference type="GeneID" id="116531617"/>
<evidence type="ECO:0000313" key="3">
    <source>
        <dbReference type="Proteomes" id="UP000504640"/>
    </source>
</evidence>
<dbReference type="PANTHER" id="PTHR37873:SF1">
    <property type="entry name" value="SMALL INTEGRAL MEMBRANE PROTEIN 33"/>
    <property type="match status" value="1"/>
</dbReference>
<sequence length="272" mass="29408">MERKSDPSVRSWVGGLQPSTVMGGQPSFTQLAASPKGSPVPARTMHQDFRKQVLSHYCPGCGDSSPQHAKTPDPGHRIYLGILLETWEEATVFTLTFCLSAFVSGPLPHLPPQVPLGVCLSLFWSFSVCIHPCHPLSLPLPSQAGHYSWPSPAVNSSWGQEPQRQLPEVLGGTWEPPRGDGLHIVTIIVTIFVLLAVCIVVAVHFGPRLHQGRATLPTEPSTPKPEDGIYLIHWRVLGPQDSPEEAPQGPLVPGSCPAPDGPRPSIDEVTHL</sequence>
<evidence type="ECO:0000256" key="2">
    <source>
        <dbReference type="SAM" id="Phobius"/>
    </source>
</evidence>
<dbReference type="AlphaFoldDB" id="A0A6J3FL25"/>
<reference evidence="4" key="1">
    <citation type="submission" date="2025-08" db="UniProtKB">
        <authorList>
            <consortium name="RefSeq"/>
        </authorList>
    </citation>
    <scope>IDENTIFICATION</scope>
    <source>
        <tissue evidence="4">Blood</tissue>
    </source>
</reference>
<keyword evidence="2" id="KW-1133">Transmembrane helix</keyword>
<dbReference type="Proteomes" id="UP000504640">
    <property type="component" value="Unplaced"/>
</dbReference>
<proteinExistence type="predicted"/>
<organism evidence="3 4">
    <name type="scientific">Sapajus apella</name>
    <name type="common">Brown-capped capuchin</name>
    <name type="synonym">Cebus apella</name>
    <dbReference type="NCBI Taxonomy" id="9515"/>
    <lineage>
        <taxon>Eukaryota</taxon>
        <taxon>Metazoa</taxon>
        <taxon>Chordata</taxon>
        <taxon>Craniata</taxon>
        <taxon>Vertebrata</taxon>
        <taxon>Euteleostomi</taxon>
        <taxon>Mammalia</taxon>
        <taxon>Eutheria</taxon>
        <taxon>Euarchontoglires</taxon>
        <taxon>Primates</taxon>
        <taxon>Haplorrhini</taxon>
        <taxon>Platyrrhini</taxon>
        <taxon>Cebidae</taxon>
        <taxon>Cebinae</taxon>
        <taxon>Sapajus</taxon>
    </lineage>
</organism>